<evidence type="ECO:0000313" key="5">
    <source>
        <dbReference type="Proteomes" id="UP000315235"/>
    </source>
</evidence>
<feature type="compositionally biased region" description="Low complexity" evidence="2">
    <location>
        <begin position="1"/>
        <end position="10"/>
    </location>
</feature>
<reference evidence="4 5" key="1">
    <citation type="submission" date="2019-07" db="EMBL/GenBank/DDBJ databases">
        <title>Pseudomonas mangiferae sp. nov., isolated from bark of mango tree in Thailand.</title>
        <authorList>
            <person name="Srisuk N."/>
            <person name="Anurat P."/>
        </authorList>
    </citation>
    <scope>NUCLEOTIDE SEQUENCE [LARGE SCALE GENOMIC DNA]</scope>
    <source>
        <strain evidence="4 5">DMKU_BBB3-04</strain>
    </source>
</reference>
<comment type="caution">
    <text evidence="4">The sequence shown here is derived from an EMBL/GenBank/DDBJ whole genome shotgun (WGS) entry which is preliminary data.</text>
</comment>
<dbReference type="Proteomes" id="UP000315235">
    <property type="component" value="Unassembled WGS sequence"/>
</dbReference>
<dbReference type="AlphaFoldDB" id="A0A553H082"/>
<evidence type="ECO:0000313" key="4">
    <source>
        <dbReference type="EMBL" id="TRX75152.1"/>
    </source>
</evidence>
<dbReference type="OrthoDB" id="9797176at2"/>
<feature type="domain" description="RNA-binding S4" evidence="3">
    <location>
        <begin position="44"/>
        <end position="107"/>
    </location>
</feature>
<feature type="compositionally biased region" description="Basic and acidic residues" evidence="2">
    <location>
        <begin position="156"/>
        <end position="165"/>
    </location>
</feature>
<proteinExistence type="predicted"/>
<sequence>MTTAPATRCARPAEFRRDRRGATIAGSPTRENGLSDQQNADDKVRLDKWLWAARFYKTRALAKAAIEGGKVHQGGERCKPSREPRIGEAYVIRTGFDERTVVVRALSGVRRGAPEAQALYEETEESRVRREAAAAQRKAGAVGLQTDGRPSKKQRRDISRFRDLY</sequence>
<organism evidence="4 5">
    <name type="scientific">Pseudomonas mangiferae</name>
    <dbReference type="NCBI Taxonomy" id="2593654"/>
    <lineage>
        <taxon>Bacteria</taxon>
        <taxon>Pseudomonadati</taxon>
        <taxon>Pseudomonadota</taxon>
        <taxon>Gammaproteobacteria</taxon>
        <taxon>Pseudomonadales</taxon>
        <taxon>Pseudomonadaceae</taxon>
        <taxon>Pseudomonas</taxon>
    </lineage>
</organism>
<keyword evidence="5" id="KW-1185">Reference proteome</keyword>
<feature type="region of interest" description="Disordered" evidence="2">
    <location>
        <begin position="1"/>
        <end position="39"/>
    </location>
</feature>
<protein>
    <submittedName>
        <fullName evidence="4">RNA-binding protein</fullName>
    </submittedName>
</protein>
<evidence type="ECO:0000256" key="2">
    <source>
        <dbReference type="SAM" id="MobiDB-lite"/>
    </source>
</evidence>
<accession>A0A553H082</accession>
<dbReference type="CDD" id="cd00165">
    <property type="entry name" value="S4"/>
    <property type="match status" value="1"/>
</dbReference>
<feature type="compositionally biased region" description="Polar residues" evidence="2">
    <location>
        <begin position="29"/>
        <end position="38"/>
    </location>
</feature>
<dbReference type="SUPFAM" id="SSF55174">
    <property type="entry name" value="Alpha-L RNA-binding motif"/>
    <property type="match status" value="1"/>
</dbReference>
<dbReference type="PROSITE" id="PS50889">
    <property type="entry name" value="S4"/>
    <property type="match status" value="1"/>
</dbReference>
<dbReference type="GO" id="GO:0003723">
    <property type="term" value="F:RNA binding"/>
    <property type="evidence" value="ECO:0007669"/>
    <property type="project" value="UniProtKB-KW"/>
</dbReference>
<dbReference type="Gene3D" id="3.10.290.10">
    <property type="entry name" value="RNA-binding S4 domain"/>
    <property type="match status" value="1"/>
</dbReference>
<evidence type="ECO:0000259" key="3">
    <source>
        <dbReference type="SMART" id="SM00363"/>
    </source>
</evidence>
<feature type="compositionally biased region" description="Basic and acidic residues" evidence="2">
    <location>
        <begin position="11"/>
        <end position="21"/>
    </location>
</feature>
<gene>
    <name evidence="4" type="ORF">FM069_08610</name>
</gene>
<evidence type="ECO:0000256" key="1">
    <source>
        <dbReference type="PROSITE-ProRule" id="PRU00182"/>
    </source>
</evidence>
<dbReference type="InterPro" id="IPR036986">
    <property type="entry name" value="S4_RNA-bd_sf"/>
</dbReference>
<feature type="region of interest" description="Disordered" evidence="2">
    <location>
        <begin position="121"/>
        <end position="165"/>
    </location>
</feature>
<name>A0A553H082_9PSED</name>
<dbReference type="Pfam" id="PF01479">
    <property type="entry name" value="S4"/>
    <property type="match status" value="1"/>
</dbReference>
<keyword evidence="1" id="KW-0694">RNA-binding</keyword>
<dbReference type="EMBL" id="VJOY01000005">
    <property type="protein sequence ID" value="TRX75152.1"/>
    <property type="molecule type" value="Genomic_DNA"/>
</dbReference>
<dbReference type="SMART" id="SM00363">
    <property type="entry name" value="S4"/>
    <property type="match status" value="1"/>
</dbReference>
<dbReference type="InterPro" id="IPR002942">
    <property type="entry name" value="S4_RNA-bd"/>
</dbReference>